<dbReference type="GO" id="GO:0000160">
    <property type="term" value="P:phosphorelay signal transduction system"/>
    <property type="evidence" value="ECO:0007669"/>
    <property type="project" value="UniProtKB-KW"/>
</dbReference>
<proteinExistence type="predicted"/>
<dbReference type="GO" id="GO:0004673">
    <property type="term" value="F:protein histidine kinase activity"/>
    <property type="evidence" value="ECO:0007669"/>
    <property type="project" value="UniProtKB-EC"/>
</dbReference>
<dbReference type="SMART" id="SM00421">
    <property type="entry name" value="HTH_LUXR"/>
    <property type="match status" value="1"/>
</dbReference>
<dbReference type="InterPro" id="IPR036388">
    <property type="entry name" value="WH-like_DNA-bd_sf"/>
</dbReference>
<name>A0A9X3N2P2_9ACTN</name>
<evidence type="ECO:0000256" key="1">
    <source>
        <dbReference type="ARBA" id="ARBA00000085"/>
    </source>
</evidence>
<dbReference type="PROSITE" id="PS50109">
    <property type="entry name" value="HIS_KIN"/>
    <property type="match status" value="1"/>
</dbReference>
<feature type="domain" description="HTH luxR-type" evidence="9">
    <location>
        <begin position="3"/>
        <end position="68"/>
    </location>
</feature>
<accession>A0A9X3N2P2</accession>
<dbReference type="CDD" id="cd00130">
    <property type="entry name" value="PAS"/>
    <property type="match status" value="1"/>
</dbReference>
<dbReference type="SUPFAM" id="SSF55785">
    <property type="entry name" value="PYP-like sensor domain (PAS domain)"/>
    <property type="match status" value="1"/>
</dbReference>
<dbReference type="SUPFAM" id="SSF46894">
    <property type="entry name" value="C-terminal effector domain of the bipartite response regulators"/>
    <property type="match status" value="1"/>
</dbReference>
<evidence type="ECO:0000256" key="4">
    <source>
        <dbReference type="ARBA" id="ARBA00022679"/>
    </source>
</evidence>
<dbReference type="Gene3D" id="3.30.450.20">
    <property type="entry name" value="PAS domain"/>
    <property type="match status" value="1"/>
</dbReference>
<dbReference type="Gene3D" id="1.10.10.10">
    <property type="entry name" value="Winged helix-like DNA-binding domain superfamily/Winged helix DNA-binding domain"/>
    <property type="match status" value="1"/>
</dbReference>
<dbReference type="NCBIfam" id="TIGR00229">
    <property type="entry name" value="sensory_box"/>
    <property type="match status" value="1"/>
</dbReference>
<evidence type="ECO:0000313" key="13">
    <source>
        <dbReference type="Proteomes" id="UP001149140"/>
    </source>
</evidence>
<dbReference type="AlphaFoldDB" id="A0A9X3N2P2"/>
<dbReference type="EC" id="2.7.13.3" evidence="2"/>
<keyword evidence="7 12" id="KW-0067">ATP-binding</keyword>
<dbReference type="PANTHER" id="PTHR43065">
    <property type="entry name" value="SENSOR HISTIDINE KINASE"/>
    <property type="match status" value="1"/>
</dbReference>
<dbReference type="EMBL" id="JAPDOD010000055">
    <property type="protein sequence ID" value="MDA0165935.1"/>
    <property type="molecule type" value="Genomic_DNA"/>
</dbReference>
<dbReference type="Pfam" id="PF08448">
    <property type="entry name" value="PAS_4"/>
    <property type="match status" value="1"/>
</dbReference>
<dbReference type="GO" id="GO:0005524">
    <property type="term" value="F:ATP binding"/>
    <property type="evidence" value="ECO:0007669"/>
    <property type="project" value="UniProtKB-KW"/>
</dbReference>
<keyword evidence="8" id="KW-0902">Two-component regulatory system</keyword>
<keyword evidence="6" id="KW-0418">Kinase</keyword>
<evidence type="ECO:0000259" key="10">
    <source>
        <dbReference type="PROSITE" id="PS50109"/>
    </source>
</evidence>
<dbReference type="SMART" id="SM00387">
    <property type="entry name" value="HATPase_c"/>
    <property type="match status" value="1"/>
</dbReference>
<dbReference type="SUPFAM" id="SSF55874">
    <property type="entry name" value="ATPase domain of HSP90 chaperone/DNA topoisomerase II/histidine kinase"/>
    <property type="match status" value="1"/>
</dbReference>
<dbReference type="InterPro" id="IPR016032">
    <property type="entry name" value="Sig_transdc_resp-reg_C-effctor"/>
</dbReference>
<dbReference type="Proteomes" id="UP001149140">
    <property type="component" value="Unassembled WGS sequence"/>
</dbReference>
<dbReference type="PRINTS" id="PR00038">
    <property type="entry name" value="HTHLUXR"/>
</dbReference>
<dbReference type="InterPro" id="IPR003594">
    <property type="entry name" value="HATPase_dom"/>
</dbReference>
<gene>
    <name evidence="12" type="ORF">OM076_37060</name>
</gene>
<dbReference type="InterPro" id="IPR005467">
    <property type="entry name" value="His_kinase_dom"/>
</dbReference>
<evidence type="ECO:0000256" key="8">
    <source>
        <dbReference type="ARBA" id="ARBA00023012"/>
    </source>
</evidence>
<organism evidence="12 13">
    <name type="scientific">Solirubrobacter ginsenosidimutans</name>
    <dbReference type="NCBI Taxonomy" id="490573"/>
    <lineage>
        <taxon>Bacteria</taxon>
        <taxon>Bacillati</taxon>
        <taxon>Actinomycetota</taxon>
        <taxon>Thermoleophilia</taxon>
        <taxon>Solirubrobacterales</taxon>
        <taxon>Solirubrobacteraceae</taxon>
        <taxon>Solirubrobacter</taxon>
    </lineage>
</organism>
<dbReference type="InterPro" id="IPR000014">
    <property type="entry name" value="PAS"/>
</dbReference>
<evidence type="ECO:0000259" key="9">
    <source>
        <dbReference type="PROSITE" id="PS50043"/>
    </source>
</evidence>
<dbReference type="Gene3D" id="3.30.565.10">
    <property type="entry name" value="Histidine kinase-like ATPase, C-terminal domain"/>
    <property type="match status" value="1"/>
</dbReference>
<keyword evidence="13" id="KW-1185">Reference proteome</keyword>
<reference evidence="12" key="1">
    <citation type="submission" date="2022-10" db="EMBL/GenBank/DDBJ databases">
        <title>The WGS of Solirubrobacter ginsenosidimutans DSM 21036.</title>
        <authorList>
            <person name="Jiang Z."/>
        </authorList>
    </citation>
    <scope>NUCLEOTIDE SEQUENCE</scope>
    <source>
        <strain evidence="12">DSM 21036</strain>
    </source>
</reference>
<dbReference type="PROSITE" id="PS50043">
    <property type="entry name" value="HTH_LUXR_2"/>
    <property type="match status" value="1"/>
</dbReference>
<dbReference type="InterPro" id="IPR036890">
    <property type="entry name" value="HATPase_C_sf"/>
</dbReference>
<dbReference type="InterPro" id="IPR035965">
    <property type="entry name" value="PAS-like_dom_sf"/>
</dbReference>
<evidence type="ECO:0000256" key="6">
    <source>
        <dbReference type="ARBA" id="ARBA00022777"/>
    </source>
</evidence>
<dbReference type="InterPro" id="IPR004358">
    <property type="entry name" value="Sig_transdc_His_kin-like_C"/>
</dbReference>
<comment type="caution">
    <text evidence="12">The sequence shown here is derived from an EMBL/GenBank/DDBJ whole genome shotgun (WGS) entry which is preliminary data.</text>
</comment>
<keyword evidence="4" id="KW-0808">Transferase</keyword>
<keyword evidence="3" id="KW-0597">Phosphoprotein</keyword>
<dbReference type="InterPro" id="IPR000792">
    <property type="entry name" value="Tscrpt_reg_LuxR_C"/>
</dbReference>
<dbReference type="PANTHER" id="PTHR43065:SF10">
    <property type="entry name" value="PEROXIDE STRESS-ACTIVATED HISTIDINE KINASE MAK3"/>
    <property type="match status" value="1"/>
</dbReference>
<dbReference type="InterPro" id="IPR013656">
    <property type="entry name" value="PAS_4"/>
</dbReference>
<evidence type="ECO:0000313" key="12">
    <source>
        <dbReference type="EMBL" id="MDA0165935.1"/>
    </source>
</evidence>
<keyword evidence="5" id="KW-0547">Nucleotide-binding</keyword>
<feature type="domain" description="PAS" evidence="11">
    <location>
        <begin position="84"/>
        <end position="148"/>
    </location>
</feature>
<sequence>MSEDRQHPALTPRELEVLKLRSTGAPVKQVASELGITTHAVHKYSTGAYRKLGVANIGTAVTAARRLNLIPAVSPQPATVADQQIFDSLPAAIYAKDLAGRYTLCNRVAAARVGLTAVEMLGKTVEDILDFAVAKQVRAADERALKDGKADFSVIIEGHTYLDRKRALYTEDGEVRGVCGVSVDVTDTPDPGKQYAMVLDVLSSLIRTTDPTLPEVSSFLDAQIRELWQEAGDGSVDLAISREHFIRTSTDRSRARSMLEFLVNSRHSDPAPATWNAAVREVADVLRSERKAGVHVVAHLHLFEGVVFASRQRMSATVMNLALNAMDAMPDGGKLSIATYETDTHSCLAVQDSGVGILPQVMQHIFEPGFTTKGERATGLGLFAVKRFADDAHGQTSVESAPSVGTKITVCLPLLRESVVTGQ</sequence>
<dbReference type="RefSeq" id="WP_270045238.1">
    <property type="nucleotide sequence ID" value="NZ_JAPDOD010000055.1"/>
</dbReference>
<feature type="domain" description="Histidine kinase" evidence="10">
    <location>
        <begin position="307"/>
        <end position="416"/>
    </location>
</feature>
<evidence type="ECO:0000259" key="11">
    <source>
        <dbReference type="PROSITE" id="PS50112"/>
    </source>
</evidence>
<evidence type="ECO:0000256" key="2">
    <source>
        <dbReference type="ARBA" id="ARBA00012438"/>
    </source>
</evidence>
<dbReference type="Pfam" id="PF02518">
    <property type="entry name" value="HATPase_c"/>
    <property type="match status" value="1"/>
</dbReference>
<dbReference type="PROSITE" id="PS50112">
    <property type="entry name" value="PAS"/>
    <property type="match status" value="1"/>
</dbReference>
<comment type="catalytic activity">
    <reaction evidence="1">
        <text>ATP + protein L-histidine = ADP + protein N-phospho-L-histidine.</text>
        <dbReference type="EC" id="2.7.13.3"/>
    </reaction>
</comment>
<protein>
    <recommendedName>
        <fullName evidence="2">histidine kinase</fullName>
        <ecNumber evidence="2">2.7.13.3</ecNumber>
    </recommendedName>
</protein>
<dbReference type="GO" id="GO:0003677">
    <property type="term" value="F:DNA binding"/>
    <property type="evidence" value="ECO:0007669"/>
    <property type="project" value="InterPro"/>
</dbReference>
<evidence type="ECO:0000256" key="5">
    <source>
        <dbReference type="ARBA" id="ARBA00022741"/>
    </source>
</evidence>
<dbReference type="CDD" id="cd06170">
    <property type="entry name" value="LuxR_C_like"/>
    <property type="match status" value="1"/>
</dbReference>
<dbReference type="SMART" id="SM00091">
    <property type="entry name" value="PAS"/>
    <property type="match status" value="1"/>
</dbReference>
<dbReference type="PRINTS" id="PR00344">
    <property type="entry name" value="BCTRLSENSOR"/>
</dbReference>
<dbReference type="Pfam" id="PF00196">
    <property type="entry name" value="GerE"/>
    <property type="match status" value="1"/>
</dbReference>
<dbReference type="GO" id="GO:0006355">
    <property type="term" value="P:regulation of DNA-templated transcription"/>
    <property type="evidence" value="ECO:0007669"/>
    <property type="project" value="InterPro"/>
</dbReference>
<evidence type="ECO:0000256" key="7">
    <source>
        <dbReference type="ARBA" id="ARBA00022840"/>
    </source>
</evidence>
<evidence type="ECO:0000256" key="3">
    <source>
        <dbReference type="ARBA" id="ARBA00022553"/>
    </source>
</evidence>